<gene>
    <name evidence="2" type="ORF">ICL16_28510</name>
</gene>
<dbReference type="InterPro" id="IPR002545">
    <property type="entry name" value="CheW-lke_dom"/>
</dbReference>
<dbReference type="PROSITE" id="PS50851">
    <property type="entry name" value="CHEW"/>
    <property type="match status" value="1"/>
</dbReference>
<sequence length="170" mass="19042">MLPSLDSILTTTNLNQSIFDIPVEDNRQRFLSFPIGTYGNSLIPLDQITEILRVNLEEILSVPETPSSVLGAYNWRGDMLWLIDLEHLIGGYSIFAQVLTPQLIAIVLQVDSYYFGLVVKSVNEIELHHLNQLLPARMGSFPTQLLPFIIGYLPNGSTVLNPKAVAQFFL</sequence>
<dbReference type="EMBL" id="JACXAE010000086">
    <property type="protein sequence ID" value="MBD2775894.1"/>
    <property type="molecule type" value="Genomic_DNA"/>
</dbReference>
<dbReference type="GO" id="GO:0006935">
    <property type="term" value="P:chemotaxis"/>
    <property type="evidence" value="ECO:0007669"/>
    <property type="project" value="InterPro"/>
</dbReference>
<dbReference type="GO" id="GO:0007165">
    <property type="term" value="P:signal transduction"/>
    <property type="evidence" value="ECO:0007669"/>
    <property type="project" value="InterPro"/>
</dbReference>
<comment type="caution">
    <text evidence="2">The sequence shown here is derived from an EMBL/GenBank/DDBJ whole genome shotgun (WGS) entry which is preliminary data.</text>
</comment>
<dbReference type="AlphaFoldDB" id="A0A8J6XPR7"/>
<evidence type="ECO:0000313" key="3">
    <source>
        <dbReference type="Proteomes" id="UP000629098"/>
    </source>
</evidence>
<keyword evidence="3" id="KW-1185">Reference proteome</keyword>
<reference evidence="2" key="1">
    <citation type="submission" date="2020-09" db="EMBL/GenBank/DDBJ databases">
        <title>Iningainema tapete sp. nov. (Scytonemataceae, Cyanobacteria) from greenhouses in central Florida (USA) produces two types of nodularin with biosynthetic potential for microcystin-LR and anabaenopeptins.</title>
        <authorList>
            <person name="Berthold D.E."/>
            <person name="Lefler F.W."/>
            <person name="Huang I.-S."/>
            <person name="Abdulla H."/>
            <person name="Zimba P.V."/>
            <person name="Laughinghouse H.D. IV."/>
        </authorList>
    </citation>
    <scope>NUCLEOTIDE SEQUENCE</scope>
    <source>
        <strain evidence="2">BLCCT55</strain>
    </source>
</reference>
<dbReference type="RefSeq" id="WP_190834913.1">
    <property type="nucleotide sequence ID" value="NZ_CAWPPI010000086.1"/>
</dbReference>
<dbReference type="Proteomes" id="UP000629098">
    <property type="component" value="Unassembled WGS sequence"/>
</dbReference>
<dbReference type="SMART" id="SM00260">
    <property type="entry name" value="CheW"/>
    <property type="match status" value="1"/>
</dbReference>
<proteinExistence type="predicted"/>
<organism evidence="2 3">
    <name type="scientific">Iningainema tapete BLCC-T55</name>
    <dbReference type="NCBI Taxonomy" id="2748662"/>
    <lineage>
        <taxon>Bacteria</taxon>
        <taxon>Bacillati</taxon>
        <taxon>Cyanobacteriota</taxon>
        <taxon>Cyanophyceae</taxon>
        <taxon>Nostocales</taxon>
        <taxon>Scytonemataceae</taxon>
        <taxon>Iningainema tapete</taxon>
    </lineage>
</organism>
<dbReference type="Pfam" id="PF01584">
    <property type="entry name" value="CheW"/>
    <property type="match status" value="1"/>
</dbReference>
<feature type="domain" description="CheW-like" evidence="1">
    <location>
        <begin position="27"/>
        <end position="170"/>
    </location>
</feature>
<name>A0A8J6XPR7_9CYAN</name>
<evidence type="ECO:0000313" key="2">
    <source>
        <dbReference type="EMBL" id="MBD2775894.1"/>
    </source>
</evidence>
<accession>A0A8J6XPR7</accession>
<dbReference type="InterPro" id="IPR036061">
    <property type="entry name" value="CheW-like_dom_sf"/>
</dbReference>
<evidence type="ECO:0000259" key="1">
    <source>
        <dbReference type="PROSITE" id="PS50851"/>
    </source>
</evidence>
<protein>
    <submittedName>
        <fullName evidence="2">Chemotaxis protein CheW</fullName>
    </submittedName>
</protein>
<dbReference type="SUPFAM" id="SSF50341">
    <property type="entry name" value="CheW-like"/>
    <property type="match status" value="1"/>
</dbReference>
<dbReference type="Gene3D" id="2.40.50.180">
    <property type="entry name" value="CheA-289, Domain 4"/>
    <property type="match status" value="1"/>
</dbReference>